<keyword evidence="2" id="KW-1133">Transmembrane helix</keyword>
<organism evidence="3">
    <name type="scientific">Amorphochlora amoebiformis</name>
    <dbReference type="NCBI Taxonomy" id="1561963"/>
    <lineage>
        <taxon>Eukaryota</taxon>
        <taxon>Sar</taxon>
        <taxon>Rhizaria</taxon>
        <taxon>Cercozoa</taxon>
        <taxon>Chlorarachniophyceae</taxon>
        <taxon>Amorphochlora</taxon>
    </lineage>
</organism>
<dbReference type="EMBL" id="HBEM01014526">
    <property type="protein sequence ID" value="CAD8449432.1"/>
    <property type="molecule type" value="Transcribed_RNA"/>
</dbReference>
<sequence length="341" mass="38413">MGPEGMERYYIQHIIPYLKRIRYESILGISAFLLILIPLPRPPPPKSLREFFKGIFILPDFRAIWGGRKEGDWNLVTTHDLIKSYGVIAMVCDHTAKVLGPFEKAVAWTVPAQAGGALIFYFLAGANFRPESATGIRKILAVLVLMETAIRLQYISNETLLTIAIIRTVVTHATYDSKAPKERRGEMRETKGDNNEKNPRGSWWWCEGNGSRVWMHAVGLVGLLFVHFLWGNYVMGLLSYGAASLAAAFAGALRTQVSLKKGSQFLMWFWIGVATLLQGFLFWDLTKSRLDLTHTSHMVVLAISPILSLTQAYVFGRYTFRKLKLPSWGLVRASYLTGNLK</sequence>
<evidence type="ECO:0000313" key="3">
    <source>
        <dbReference type="EMBL" id="CAD8449432.1"/>
    </source>
</evidence>
<feature type="transmembrane region" description="Helical" evidence="2">
    <location>
        <begin position="105"/>
        <end position="128"/>
    </location>
</feature>
<feature type="transmembrane region" description="Helical" evidence="2">
    <location>
        <begin position="295"/>
        <end position="315"/>
    </location>
</feature>
<gene>
    <name evidence="3" type="ORF">LAMO00422_LOCUS10015</name>
</gene>
<keyword evidence="2" id="KW-0472">Membrane</keyword>
<feature type="transmembrane region" description="Helical" evidence="2">
    <location>
        <begin position="21"/>
        <end position="39"/>
    </location>
</feature>
<feature type="transmembrane region" description="Helical" evidence="2">
    <location>
        <begin position="265"/>
        <end position="283"/>
    </location>
</feature>
<accession>A0A7S0DB93</accession>
<evidence type="ECO:0000256" key="1">
    <source>
        <dbReference type="SAM" id="MobiDB-lite"/>
    </source>
</evidence>
<name>A0A7S0DB93_9EUKA</name>
<reference evidence="3" key="1">
    <citation type="submission" date="2021-01" db="EMBL/GenBank/DDBJ databases">
        <authorList>
            <person name="Corre E."/>
            <person name="Pelletier E."/>
            <person name="Niang G."/>
            <person name="Scheremetjew M."/>
            <person name="Finn R."/>
            <person name="Kale V."/>
            <person name="Holt S."/>
            <person name="Cochrane G."/>
            <person name="Meng A."/>
            <person name="Brown T."/>
            <person name="Cohen L."/>
        </authorList>
    </citation>
    <scope>NUCLEOTIDE SEQUENCE</scope>
    <source>
        <strain evidence="3">CCMP2058</strain>
    </source>
</reference>
<evidence type="ECO:0000256" key="2">
    <source>
        <dbReference type="SAM" id="Phobius"/>
    </source>
</evidence>
<protein>
    <submittedName>
        <fullName evidence="3">Uncharacterized protein</fullName>
    </submittedName>
</protein>
<proteinExistence type="predicted"/>
<feature type="transmembrane region" description="Helical" evidence="2">
    <location>
        <begin position="213"/>
        <end position="230"/>
    </location>
</feature>
<feature type="region of interest" description="Disordered" evidence="1">
    <location>
        <begin position="180"/>
        <end position="199"/>
    </location>
</feature>
<dbReference type="AlphaFoldDB" id="A0A7S0DB93"/>
<keyword evidence="2" id="KW-0812">Transmembrane</keyword>
<feature type="transmembrane region" description="Helical" evidence="2">
    <location>
        <begin position="236"/>
        <end position="253"/>
    </location>
</feature>